<dbReference type="AlphaFoldDB" id="A0A1X9NRE1"/>
<evidence type="ECO:0000313" key="3">
    <source>
        <dbReference type="Proteomes" id="UP000193450"/>
    </source>
</evidence>
<reference evidence="2 3" key="1">
    <citation type="submission" date="2016-11" db="EMBL/GenBank/DDBJ databases">
        <title>Trade-off between light-utilization and light-protection in marine flavobacteria.</title>
        <authorList>
            <person name="Kumagai Y."/>
        </authorList>
    </citation>
    <scope>NUCLEOTIDE SEQUENCE [LARGE SCALE GENOMIC DNA]</scope>
    <source>
        <strain evidence="2 3">NBRC 107125</strain>
    </source>
</reference>
<dbReference type="STRING" id="716816.BST96_09450"/>
<keyword evidence="1" id="KW-0812">Transmembrane</keyword>
<keyword evidence="1" id="KW-0472">Membrane</keyword>
<dbReference type="EMBL" id="CP019343">
    <property type="protein sequence ID" value="ARN76353.1"/>
    <property type="molecule type" value="Genomic_DNA"/>
</dbReference>
<dbReference type="KEGG" id="osg:BST96_09450"/>
<organism evidence="2 3">
    <name type="scientific">Oceanicoccus sagamiensis</name>
    <dbReference type="NCBI Taxonomy" id="716816"/>
    <lineage>
        <taxon>Bacteria</taxon>
        <taxon>Pseudomonadati</taxon>
        <taxon>Pseudomonadota</taxon>
        <taxon>Gammaproteobacteria</taxon>
        <taxon>Cellvibrionales</taxon>
        <taxon>Spongiibacteraceae</taxon>
        <taxon>Oceanicoccus</taxon>
    </lineage>
</organism>
<sequence length="167" mass="18841">MDRFSGPEDIYEELVENAPEDEEWLFGLVAFAVLEEQKIEWIKHQTENNGGPPSKHDIDNWYNQLPSGALLRAKDTAEARLTSYANDSINAYLDDFQKEIEEGVIVGEIQEIKKFWPQFGVNLAGGFISTLLFAALLTLVAFFVYNDTSPVEIGSKLGEYTEDISNE</sequence>
<protein>
    <submittedName>
        <fullName evidence="2">Uncharacterized protein</fullName>
    </submittedName>
</protein>
<dbReference type="Proteomes" id="UP000193450">
    <property type="component" value="Chromosome"/>
</dbReference>
<keyword evidence="1" id="KW-1133">Transmembrane helix</keyword>
<name>A0A1X9NRE1_9GAMM</name>
<evidence type="ECO:0000256" key="1">
    <source>
        <dbReference type="SAM" id="Phobius"/>
    </source>
</evidence>
<evidence type="ECO:0000313" key="2">
    <source>
        <dbReference type="EMBL" id="ARN76353.1"/>
    </source>
</evidence>
<gene>
    <name evidence="2" type="ORF">BST96_09450</name>
</gene>
<keyword evidence="3" id="KW-1185">Reference proteome</keyword>
<feature type="transmembrane region" description="Helical" evidence="1">
    <location>
        <begin position="119"/>
        <end position="145"/>
    </location>
</feature>
<dbReference type="OrthoDB" id="7064394at2"/>
<proteinExistence type="predicted"/>
<accession>A0A1X9NRE1</accession>